<dbReference type="InterPro" id="IPR059112">
    <property type="entry name" value="CysZ/EI24"/>
</dbReference>
<sequence>MTRHIDLSQPSPQSAGFAGVGRAFRRAAVSQCYPRMLFALLLPFLVMFFGAILLLWLFWTPLTGWLAAEAARWDTLNRVDEWLLAVGVFSIKIWLVPLLACAILLPCAGALGLVVAAIVVMPLVLRHIVPRDYPGIAKRGRYTLAIGLWNAVWVMAVFALGWLLTLPLWLFPPMALLLSVFWWAFAFTLILRVDALADHASPEERRLLLKRHSLGFWAVGGICSLINLLPPAWIVLPVFSSLVFAHFGLDALTRLRQETGDTVILEPPRLP</sequence>
<organism evidence="6">
    <name type="scientific">plant metagenome</name>
    <dbReference type="NCBI Taxonomy" id="1297885"/>
    <lineage>
        <taxon>unclassified sequences</taxon>
        <taxon>metagenomes</taxon>
        <taxon>organismal metagenomes</taxon>
    </lineage>
</organism>
<proteinExistence type="predicted"/>
<feature type="transmembrane region" description="Helical" evidence="5">
    <location>
        <begin position="170"/>
        <end position="193"/>
    </location>
</feature>
<comment type="subcellular location">
    <subcellularLocation>
        <location evidence="1">Membrane</location>
        <topology evidence="1">Multi-pass membrane protein</topology>
    </subcellularLocation>
</comment>
<keyword evidence="3 5" id="KW-1133">Transmembrane helix</keyword>
<feature type="transmembrane region" description="Helical" evidence="5">
    <location>
        <begin position="36"/>
        <end position="59"/>
    </location>
</feature>
<evidence type="ECO:0000256" key="5">
    <source>
        <dbReference type="SAM" id="Phobius"/>
    </source>
</evidence>
<dbReference type="Pfam" id="PF07264">
    <property type="entry name" value="EI24"/>
    <property type="match status" value="1"/>
</dbReference>
<accession>A0A484NVU4</accession>
<evidence type="ECO:0000313" key="6">
    <source>
        <dbReference type="EMBL" id="VFR16277.1"/>
    </source>
</evidence>
<dbReference type="EMBL" id="CAADHY010000005">
    <property type="protein sequence ID" value="VFR16277.1"/>
    <property type="molecule type" value="Genomic_DNA"/>
</dbReference>
<feature type="transmembrane region" description="Helical" evidence="5">
    <location>
        <begin position="214"/>
        <end position="236"/>
    </location>
</feature>
<protein>
    <submittedName>
        <fullName evidence="6">Putative inner membrane protein</fullName>
    </submittedName>
</protein>
<dbReference type="AlphaFoldDB" id="A0A484NVU4"/>
<feature type="transmembrane region" description="Helical" evidence="5">
    <location>
        <begin position="142"/>
        <end position="164"/>
    </location>
</feature>
<evidence type="ECO:0000256" key="3">
    <source>
        <dbReference type="ARBA" id="ARBA00022989"/>
    </source>
</evidence>
<evidence type="ECO:0000256" key="1">
    <source>
        <dbReference type="ARBA" id="ARBA00004141"/>
    </source>
</evidence>
<evidence type="ECO:0000256" key="4">
    <source>
        <dbReference type="ARBA" id="ARBA00023136"/>
    </source>
</evidence>
<keyword evidence="4 5" id="KW-0472">Membrane</keyword>
<gene>
    <name evidence="6" type="ORF">AMP9_1124</name>
</gene>
<evidence type="ECO:0000256" key="2">
    <source>
        <dbReference type="ARBA" id="ARBA00022692"/>
    </source>
</evidence>
<keyword evidence="2 5" id="KW-0812">Transmembrane</keyword>
<name>A0A484NVU4_9ZZZZ</name>
<feature type="transmembrane region" description="Helical" evidence="5">
    <location>
        <begin position="93"/>
        <end position="121"/>
    </location>
</feature>
<reference evidence="6" key="1">
    <citation type="submission" date="2019-03" db="EMBL/GenBank/DDBJ databases">
        <authorList>
            <person name="Danneels B."/>
        </authorList>
    </citation>
    <scope>NUCLEOTIDE SEQUENCE</scope>
</reference>